<dbReference type="CDD" id="cd15777">
    <property type="entry name" value="CRBN_C_like"/>
    <property type="match status" value="1"/>
</dbReference>
<comment type="caution">
    <text evidence="3">The sequence shown here is derived from an EMBL/GenBank/DDBJ whole genome shotgun (WGS) entry which is preliminary data.</text>
</comment>
<feature type="domain" description="CULT" evidence="2">
    <location>
        <begin position="46"/>
        <end position="176"/>
    </location>
</feature>
<reference evidence="3 4" key="1">
    <citation type="submission" date="2021-06" db="EMBL/GenBank/DDBJ databases">
        <authorList>
            <person name="Palmer J.M."/>
        </authorList>
    </citation>
    <scope>NUCLEOTIDE SEQUENCE [LARGE SCALE GENOMIC DNA]</scope>
    <source>
        <strain evidence="3 4">CL_MEX2019</strain>
        <tissue evidence="3">Muscle</tissue>
    </source>
</reference>
<protein>
    <recommendedName>
        <fullName evidence="2">CULT domain-containing protein</fullName>
    </recommendedName>
</protein>
<name>A0ABU7D458_9TELE</name>
<evidence type="ECO:0000313" key="4">
    <source>
        <dbReference type="Proteomes" id="UP001352852"/>
    </source>
</evidence>
<evidence type="ECO:0000259" key="2">
    <source>
        <dbReference type="PROSITE" id="PS51788"/>
    </source>
</evidence>
<keyword evidence="4" id="KW-1185">Reference proteome</keyword>
<feature type="signal peptide" evidence="1">
    <location>
        <begin position="1"/>
        <end position="36"/>
    </location>
</feature>
<feature type="chain" id="PRO_5046159072" description="CULT domain-containing protein" evidence="1">
    <location>
        <begin position="37"/>
        <end position="190"/>
    </location>
</feature>
<gene>
    <name evidence="3" type="ORF">CHARACLAT_004493</name>
</gene>
<evidence type="ECO:0000256" key="1">
    <source>
        <dbReference type="SAM" id="SignalP"/>
    </source>
</evidence>
<dbReference type="EMBL" id="JAHUTJ010016603">
    <property type="protein sequence ID" value="MED6269927.1"/>
    <property type="molecule type" value="Genomic_DNA"/>
</dbReference>
<accession>A0ABU7D458</accession>
<sequence length="190" mass="21730">MRRSTSLRLLGLQWDKLLFDCIFVLLLFQPSESCAAEPPEHGTSTDTLILCRACGHEVAFGTDIHFVPSRMALSSRNDTSVGGRRIHVQLFENPHGHQFEVITFRRADVIKHWPADRHFSWYPGFSWTVATCPRCKTHLGWAFQPSSWPDTIPNNKFEESENTFSALITDRILREDYASSLLMTPKSFTS</sequence>
<dbReference type="PROSITE" id="PS51788">
    <property type="entry name" value="CULT"/>
    <property type="match status" value="1"/>
</dbReference>
<organism evidence="3 4">
    <name type="scientific">Characodon lateralis</name>
    <dbReference type="NCBI Taxonomy" id="208331"/>
    <lineage>
        <taxon>Eukaryota</taxon>
        <taxon>Metazoa</taxon>
        <taxon>Chordata</taxon>
        <taxon>Craniata</taxon>
        <taxon>Vertebrata</taxon>
        <taxon>Euteleostomi</taxon>
        <taxon>Actinopterygii</taxon>
        <taxon>Neopterygii</taxon>
        <taxon>Teleostei</taxon>
        <taxon>Neoteleostei</taxon>
        <taxon>Acanthomorphata</taxon>
        <taxon>Ovalentaria</taxon>
        <taxon>Atherinomorphae</taxon>
        <taxon>Cyprinodontiformes</taxon>
        <taxon>Goodeidae</taxon>
        <taxon>Characodon</taxon>
    </lineage>
</organism>
<proteinExistence type="predicted"/>
<evidence type="ECO:0000313" key="3">
    <source>
        <dbReference type="EMBL" id="MED6269927.1"/>
    </source>
</evidence>
<dbReference type="InterPro" id="IPR034750">
    <property type="entry name" value="CULT"/>
</dbReference>
<dbReference type="Proteomes" id="UP001352852">
    <property type="component" value="Unassembled WGS sequence"/>
</dbReference>
<dbReference type="Gene3D" id="2.170.150.20">
    <property type="entry name" value="Peptide methionine sulfoxide reductase"/>
    <property type="match status" value="1"/>
</dbReference>
<keyword evidence="1" id="KW-0732">Signal</keyword>